<keyword evidence="2" id="KW-1185">Reference proteome</keyword>
<dbReference type="EMBL" id="CAKASE010000081">
    <property type="protein sequence ID" value="CAG9583194.1"/>
    <property type="molecule type" value="Genomic_DNA"/>
</dbReference>
<gene>
    <name evidence="1" type="ORF">DCHRY22_LOCUS14639</name>
</gene>
<evidence type="ECO:0000313" key="2">
    <source>
        <dbReference type="Proteomes" id="UP000789524"/>
    </source>
</evidence>
<dbReference type="Proteomes" id="UP000789524">
    <property type="component" value="Unassembled WGS sequence"/>
</dbReference>
<protein>
    <submittedName>
        <fullName evidence="1">(African queen) hypothetical protein</fullName>
    </submittedName>
</protein>
<sequence>MGAIVEPRSVDSSDRSNLMRAFIIGNGINCGRLSYDLMDALSPDQAYEPPTALKKTVFGPTMWNLGKCEKINRRFENTCGVFYKNVRNVLPLTPCELQIAPWD</sequence>
<comment type="caution">
    <text evidence="1">The sequence shown here is derived from an EMBL/GenBank/DDBJ whole genome shotgun (WGS) entry which is preliminary data.</text>
</comment>
<accession>A0A8J2R662</accession>
<proteinExistence type="predicted"/>
<reference evidence="1" key="1">
    <citation type="submission" date="2021-09" db="EMBL/GenBank/DDBJ databases">
        <authorList>
            <person name="Martin H S."/>
        </authorList>
    </citation>
    <scope>NUCLEOTIDE SEQUENCE</scope>
</reference>
<name>A0A8J2R662_9NEOP</name>
<evidence type="ECO:0000313" key="1">
    <source>
        <dbReference type="EMBL" id="CAG9583194.1"/>
    </source>
</evidence>
<dbReference type="AlphaFoldDB" id="A0A8J2R662"/>
<dbReference type="OrthoDB" id="10448325at2759"/>
<organism evidence="1 2">
    <name type="scientific">Danaus chrysippus</name>
    <name type="common">African queen</name>
    <dbReference type="NCBI Taxonomy" id="151541"/>
    <lineage>
        <taxon>Eukaryota</taxon>
        <taxon>Metazoa</taxon>
        <taxon>Ecdysozoa</taxon>
        <taxon>Arthropoda</taxon>
        <taxon>Hexapoda</taxon>
        <taxon>Insecta</taxon>
        <taxon>Pterygota</taxon>
        <taxon>Neoptera</taxon>
        <taxon>Endopterygota</taxon>
        <taxon>Lepidoptera</taxon>
        <taxon>Glossata</taxon>
        <taxon>Ditrysia</taxon>
        <taxon>Papilionoidea</taxon>
        <taxon>Nymphalidae</taxon>
        <taxon>Danainae</taxon>
        <taxon>Danaini</taxon>
        <taxon>Danaina</taxon>
        <taxon>Danaus</taxon>
        <taxon>Anosia</taxon>
    </lineage>
</organism>